<feature type="domain" description="Phosphotyrosine protein phosphatase I" evidence="2">
    <location>
        <begin position="71"/>
        <end position="230"/>
    </location>
</feature>
<dbReference type="InterPro" id="IPR036196">
    <property type="entry name" value="Ptyr_pPase_sf"/>
</dbReference>
<dbReference type="PANTHER" id="PTHR43428:SF1">
    <property type="entry name" value="ARSENATE REDUCTASE"/>
    <property type="match status" value="1"/>
</dbReference>
<sequence length="243" mass="27342">MKPIQFILFTFIVILLCNDVFATDEPRFTRKLQQYVENTVNEFDQISAERKEALQALGDYIASHQSQADQAQVLFICTQNSRRSHLGQVWLQTAAQYYGLANIRVYSGGLEATAFNERAADALDRAGFQVNVAQQQGGNPRYVISSGNDYPTSIHYSKVYQDSQNPSGAFAAVMVCSEADQSCPVVPGADVRISLPYEDPRYYDGTPSEELKYDETTREIARQMLYLADYVKNTAIQQMEAKK</sequence>
<dbReference type="Gene3D" id="3.40.50.2300">
    <property type="match status" value="1"/>
</dbReference>
<dbReference type="PANTHER" id="PTHR43428">
    <property type="entry name" value="ARSENATE REDUCTASE"/>
    <property type="match status" value="1"/>
</dbReference>
<proteinExistence type="predicted"/>
<reference evidence="3" key="1">
    <citation type="journal article" date="2023" name="Comput. Struct. Biotechnol. J.">
        <title>Discovery of a novel marine Bacteroidetes with a rich repertoire of carbohydrate-active enzymes.</title>
        <authorList>
            <person name="Chen B."/>
            <person name="Liu G."/>
            <person name="Chen Q."/>
            <person name="Wang H."/>
            <person name="Liu L."/>
            <person name="Tang K."/>
        </authorList>
    </citation>
    <scope>NUCLEOTIDE SEQUENCE</scope>
    <source>
        <strain evidence="3">TK19036</strain>
    </source>
</reference>
<evidence type="ECO:0000256" key="1">
    <source>
        <dbReference type="ARBA" id="ARBA00022849"/>
    </source>
</evidence>
<dbReference type="SUPFAM" id="SSF52788">
    <property type="entry name" value="Phosphotyrosine protein phosphatases I"/>
    <property type="match status" value="1"/>
</dbReference>
<keyword evidence="1" id="KW-0059">Arsenical resistance</keyword>
<dbReference type="EMBL" id="CP120682">
    <property type="protein sequence ID" value="WKN34571.1"/>
    <property type="molecule type" value="Genomic_DNA"/>
</dbReference>
<gene>
    <name evidence="3" type="ORF">K4G66_19545</name>
</gene>
<dbReference type="Pfam" id="PF01451">
    <property type="entry name" value="LMWPc"/>
    <property type="match status" value="1"/>
</dbReference>
<organism evidence="3">
    <name type="scientific">Roseihalotalea indica</name>
    <dbReference type="NCBI Taxonomy" id="2867963"/>
    <lineage>
        <taxon>Bacteria</taxon>
        <taxon>Pseudomonadati</taxon>
        <taxon>Bacteroidota</taxon>
        <taxon>Cytophagia</taxon>
        <taxon>Cytophagales</taxon>
        <taxon>Catalimonadaceae</taxon>
        <taxon>Roseihalotalea</taxon>
    </lineage>
</organism>
<name>A0AA49JCC1_9BACT</name>
<dbReference type="GO" id="GO:0046685">
    <property type="term" value="P:response to arsenic-containing substance"/>
    <property type="evidence" value="ECO:0007669"/>
    <property type="project" value="UniProtKB-KW"/>
</dbReference>
<dbReference type="SMART" id="SM00226">
    <property type="entry name" value="LMWPc"/>
    <property type="match status" value="1"/>
</dbReference>
<protein>
    <submittedName>
        <fullName evidence="3">Protein-tyrosine-phosphatase</fullName>
    </submittedName>
</protein>
<evidence type="ECO:0000313" key="3">
    <source>
        <dbReference type="EMBL" id="WKN34571.1"/>
    </source>
</evidence>
<dbReference type="InterPro" id="IPR023485">
    <property type="entry name" value="Ptyr_pPase"/>
</dbReference>
<accession>A0AA49JCC1</accession>
<reference evidence="3" key="2">
    <citation type="journal article" date="2024" name="Antonie Van Leeuwenhoek">
        <title>Roseihalotalea indica gen. nov., sp. nov., a halophilic Bacteroidetes from mesopelagic Southwest Indian Ocean with higher carbohydrate metabolic potential.</title>
        <authorList>
            <person name="Chen B."/>
            <person name="Zhang M."/>
            <person name="Lin D."/>
            <person name="Ye J."/>
            <person name="Tang K."/>
        </authorList>
    </citation>
    <scope>NUCLEOTIDE SEQUENCE</scope>
    <source>
        <strain evidence="3">TK19036</strain>
    </source>
</reference>
<evidence type="ECO:0000259" key="2">
    <source>
        <dbReference type="SMART" id="SM00226"/>
    </source>
</evidence>
<dbReference type="AlphaFoldDB" id="A0AA49JCC1"/>